<dbReference type="Pfam" id="PF00226">
    <property type="entry name" value="DnaJ"/>
    <property type="match status" value="1"/>
</dbReference>
<dbReference type="InterPro" id="IPR008971">
    <property type="entry name" value="HSP40/DnaJ_pept-bd"/>
</dbReference>
<dbReference type="CDD" id="cd10747">
    <property type="entry name" value="DnaJ_C"/>
    <property type="match status" value="1"/>
</dbReference>
<keyword evidence="1" id="KW-0143">Chaperone</keyword>
<reference evidence="4 5" key="1">
    <citation type="journal article" date="2022" name="Allergy">
        <title>Genome assembly and annotation of Periplaneta americana reveal a comprehensive cockroach allergen profile.</title>
        <authorList>
            <person name="Wang L."/>
            <person name="Xiong Q."/>
            <person name="Saelim N."/>
            <person name="Wang L."/>
            <person name="Nong W."/>
            <person name="Wan A.T."/>
            <person name="Shi M."/>
            <person name="Liu X."/>
            <person name="Cao Q."/>
            <person name="Hui J.H.L."/>
            <person name="Sookrung N."/>
            <person name="Leung T.F."/>
            <person name="Tungtrongchitr A."/>
            <person name="Tsui S.K.W."/>
        </authorList>
    </citation>
    <scope>NUCLEOTIDE SEQUENCE [LARGE SCALE GENOMIC DNA]</scope>
    <source>
        <strain evidence="4">PWHHKU_190912</strain>
    </source>
</reference>
<dbReference type="Pfam" id="PF14291">
    <property type="entry name" value="DUF4371"/>
    <property type="match status" value="1"/>
</dbReference>
<dbReference type="InterPro" id="IPR018253">
    <property type="entry name" value="DnaJ_domain_CS"/>
</dbReference>
<dbReference type="InterPro" id="IPR051339">
    <property type="entry name" value="DnaJ_subfamily_B"/>
</dbReference>
<dbReference type="Pfam" id="PF01556">
    <property type="entry name" value="DnaJ_C"/>
    <property type="match status" value="1"/>
</dbReference>
<dbReference type="InterPro" id="IPR025398">
    <property type="entry name" value="DUF4371"/>
</dbReference>
<evidence type="ECO:0000313" key="5">
    <source>
        <dbReference type="Proteomes" id="UP001148838"/>
    </source>
</evidence>
<evidence type="ECO:0000259" key="3">
    <source>
        <dbReference type="PROSITE" id="PS50076"/>
    </source>
</evidence>
<sequence length="712" mass="81511">MRENPQKKPQPGNLPRPRIEPGPPGFAARRANRYSTGGLYYRSPILKNRFARLDLPSEGKKTKSERGFIMLFLSSSIPVSGHEQNMSSKPRLDDSTDITQTSQCSMIIRYVNSEGIIVERFLGFHNVSADRSSEALFSLLDGVLSEFGYENKLVAQCYDGASVMAGHLNGLQKKVKDKAPQSVFVHCLAHRLNLVLQQSLECNSKCRIFLRVSVGFRHFSTIHQKNTQKSLDITYCISKIKSTCAVINNKRNDQYFSELFEKVKGMTSLTRRREYSTMTEDEIFRNFRILFFEILDTISMEMKVRFQDCDNLQFLGLVDTSKFDKYAKDFPSTALENLQHCYPLIFNKIDRLKNELRLLYADEVNRSLSTRSVSNCAKKIRMFRRLILHYNPERQKEESVRELFTALAEAYDCLSDSFRRAVYDQYGEEGLKRGVPGPQGYIKPYIYHGDPLRTYREFFGTESPYPDLLDVLIDPLPLYSLPEGKGIKRKEEPLRRTLYLTLSELFHGGIKKLKIRKYVLTGDFQNTTVLKEKLLTVPIKPGLPEGTEMKFIEEGDQGPTIIPGFLYLTSTADIIFVTEDRPHPLFERDGINLIMERTVTLEEALVGCTVIVQTLDHKTLRVPITEIISPTYEKVIENEGMPTVEDPNIRGNLIIKFKVVFPTYLPRASKNLIRKAMHLARIGGGKGEPEQINKLILADKIKRVTHQEGLPK</sequence>
<dbReference type="SUPFAM" id="SSF53098">
    <property type="entry name" value="Ribonuclease H-like"/>
    <property type="match status" value="1"/>
</dbReference>
<dbReference type="PRINTS" id="PR00625">
    <property type="entry name" value="JDOMAIN"/>
</dbReference>
<comment type="caution">
    <text evidence="4">The sequence shown here is derived from an EMBL/GenBank/DDBJ whole genome shotgun (WGS) entry which is preliminary data.</text>
</comment>
<keyword evidence="5" id="KW-1185">Reference proteome</keyword>
<dbReference type="Gene3D" id="1.10.287.110">
    <property type="entry name" value="DnaJ domain"/>
    <property type="match status" value="1"/>
</dbReference>
<dbReference type="Gene3D" id="2.60.260.20">
    <property type="entry name" value="Urease metallochaperone UreE, N-terminal domain"/>
    <property type="match status" value="2"/>
</dbReference>
<dbReference type="PANTHER" id="PTHR24078:SF519">
    <property type="entry name" value="DNAJ HOMOLOG SUBFAMILY B MEMBER 13"/>
    <property type="match status" value="1"/>
</dbReference>
<dbReference type="EMBL" id="JAJSOF020000019">
    <property type="protein sequence ID" value="KAJ4439014.1"/>
    <property type="molecule type" value="Genomic_DNA"/>
</dbReference>
<dbReference type="SUPFAM" id="SSF49493">
    <property type="entry name" value="HSP40/DnaJ peptide-binding domain"/>
    <property type="match status" value="2"/>
</dbReference>
<evidence type="ECO:0000313" key="4">
    <source>
        <dbReference type="EMBL" id="KAJ4439014.1"/>
    </source>
</evidence>
<feature type="region of interest" description="Disordered" evidence="2">
    <location>
        <begin position="1"/>
        <end position="26"/>
    </location>
</feature>
<dbReference type="InterPro" id="IPR036869">
    <property type="entry name" value="J_dom_sf"/>
</dbReference>
<gene>
    <name evidence="4" type="ORF">ANN_14970</name>
</gene>
<evidence type="ECO:0000256" key="1">
    <source>
        <dbReference type="ARBA" id="ARBA00023186"/>
    </source>
</evidence>
<evidence type="ECO:0000256" key="2">
    <source>
        <dbReference type="SAM" id="MobiDB-lite"/>
    </source>
</evidence>
<organism evidence="4 5">
    <name type="scientific">Periplaneta americana</name>
    <name type="common">American cockroach</name>
    <name type="synonym">Blatta americana</name>
    <dbReference type="NCBI Taxonomy" id="6978"/>
    <lineage>
        <taxon>Eukaryota</taxon>
        <taxon>Metazoa</taxon>
        <taxon>Ecdysozoa</taxon>
        <taxon>Arthropoda</taxon>
        <taxon>Hexapoda</taxon>
        <taxon>Insecta</taxon>
        <taxon>Pterygota</taxon>
        <taxon>Neoptera</taxon>
        <taxon>Polyneoptera</taxon>
        <taxon>Dictyoptera</taxon>
        <taxon>Blattodea</taxon>
        <taxon>Blattoidea</taxon>
        <taxon>Blattidae</taxon>
        <taxon>Blattinae</taxon>
        <taxon>Periplaneta</taxon>
    </lineage>
</organism>
<accession>A0ABQ8SXS0</accession>
<dbReference type="PROSITE" id="PS50076">
    <property type="entry name" value="DNAJ_2"/>
    <property type="match status" value="1"/>
</dbReference>
<dbReference type="Proteomes" id="UP001148838">
    <property type="component" value="Unassembled WGS sequence"/>
</dbReference>
<dbReference type="InterPro" id="IPR002939">
    <property type="entry name" value="DnaJ_C"/>
</dbReference>
<dbReference type="PROSITE" id="PS00636">
    <property type="entry name" value="DNAJ_1"/>
    <property type="match status" value="1"/>
</dbReference>
<dbReference type="InterPro" id="IPR012337">
    <property type="entry name" value="RNaseH-like_sf"/>
</dbReference>
<feature type="domain" description="J" evidence="3">
    <location>
        <begin position="363"/>
        <end position="427"/>
    </location>
</feature>
<name>A0ABQ8SXS0_PERAM</name>
<proteinExistence type="predicted"/>
<protein>
    <recommendedName>
        <fullName evidence="3">J domain-containing protein</fullName>
    </recommendedName>
</protein>
<dbReference type="PANTHER" id="PTHR24078">
    <property type="entry name" value="DNAJ HOMOLOG SUBFAMILY C MEMBER"/>
    <property type="match status" value="1"/>
</dbReference>
<dbReference type="InterPro" id="IPR001623">
    <property type="entry name" value="DnaJ_domain"/>
</dbReference>